<proteinExistence type="predicted"/>
<keyword evidence="7" id="KW-1185">Reference proteome</keyword>
<feature type="region of interest" description="Disordered" evidence="4">
    <location>
        <begin position="174"/>
        <end position="207"/>
    </location>
</feature>
<evidence type="ECO:0000313" key="7">
    <source>
        <dbReference type="Proteomes" id="UP000321570"/>
    </source>
</evidence>
<evidence type="ECO:0000259" key="5">
    <source>
        <dbReference type="Pfam" id="PF08801"/>
    </source>
</evidence>
<evidence type="ECO:0000256" key="3">
    <source>
        <dbReference type="ARBA" id="ARBA00023242"/>
    </source>
</evidence>
<feature type="non-terminal residue" evidence="6">
    <location>
        <position position="590"/>
    </location>
</feature>
<dbReference type="Gene3D" id="1.20.58.1780">
    <property type="match status" value="1"/>
</dbReference>
<dbReference type="GO" id="GO:0044611">
    <property type="term" value="C:nuclear pore inner ring"/>
    <property type="evidence" value="ECO:0007669"/>
    <property type="project" value="TreeGrafter"/>
</dbReference>
<feature type="compositionally biased region" description="Low complexity" evidence="4">
    <location>
        <begin position="336"/>
        <end position="350"/>
    </location>
</feature>
<protein>
    <recommendedName>
        <fullName evidence="5">Nucleoporin Nup133/Nup155-like N-terminal domain-containing protein</fullName>
    </recommendedName>
</protein>
<dbReference type="Proteomes" id="UP000321570">
    <property type="component" value="Unassembled WGS sequence"/>
</dbReference>
<dbReference type="AlphaFoldDB" id="A0A564YV23"/>
<feature type="compositionally biased region" description="Polar residues" evidence="4">
    <location>
        <begin position="176"/>
        <end position="187"/>
    </location>
</feature>
<evidence type="ECO:0000313" key="6">
    <source>
        <dbReference type="EMBL" id="VUZ51016.1"/>
    </source>
</evidence>
<sequence>MGNREGNLLEFTYKAVPTLDEDLNAHFPGTLDCCGITNRTASSLDFFLPTILANGFRSVGAITQIAVDSRRMLLWTLSENSHLAVYQYDIPGTKIAPNFLSKLSSLTQSDLAYRASSVLQTRDRSYFQNIVSICALTDDSGPIQMMAVTSVGVRIYFAESLRIAHVRLPPQVMKNPPTSMLSTTQHASVQPPMQSQQQPQPQSQQSQFALGEVRLVAETRGTVIFASLPPIGKLQTATADQQLDTLSISVASPDAFPWSPCLCETISTSLNVESPWALTVLPSEYCEGDSVNSVSSTSFSKKGIELPRDSSVPAAFPPLEAQQPGYMGAQNQTPNTQAPTSGTPTSSAPSQPLPKGSPPVMFTQHLDPPYRRVLVITAHGIVHLRLPTPLQRLRDYFIRSAASSTETMTATALTAFGGLVGDVGDGGGFLSTFLHQFGPQESVCAAIAIAASEQGKSEVVAQAERAIIFFSTEAARFWNPPVLLTSNPPTATEGIMRGTGFGTSFSEFGFSGLMGNPQGRYHQHQQQHDALMADVFLVIGATLFLSRVARPLWRTPMLAVADRSITSGRHGADGASSKGLADLFYSLISS</sequence>
<evidence type="ECO:0000256" key="2">
    <source>
        <dbReference type="ARBA" id="ARBA00022448"/>
    </source>
</evidence>
<dbReference type="GO" id="GO:0006606">
    <property type="term" value="P:protein import into nucleus"/>
    <property type="evidence" value="ECO:0007669"/>
    <property type="project" value="TreeGrafter"/>
</dbReference>
<comment type="subcellular location">
    <subcellularLocation>
        <location evidence="1">Nucleus</location>
    </subcellularLocation>
</comment>
<evidence type="ECO:0000256" key="4">
    <source>
        <dbReference type="SAM" id="MobiDB-lite"/>
    </source>
</evidence>
<dbReference type="InterPro" id="IPR014908">
    <property type="entry name" value="Nucleoporin_Nup133/Nup155_N"/>
</dbReference>
<organism evidence="6 7">
    <name type="scientific">Hymenolepis diminuta</name>
    <name type="common">Rat tapeworm</name>
    <dbReference type="NCBI Taxonomy" id="6216"/>
    <lineage>
        <taxon>Eukaryota</taxon>
        <taxon>Metazoa</taxon>
        <taxon>Spiralia</taxon>
        <taxon>Lophotrochozoa</taxon>
        <taxon>Platyhelminthes</taxon>
        <taxon>Cestoda</taxon>
        <taxon>Eucestoda</taxon>
        <taxon>Cyclophyllidea</taxon>
        <taxon>Hymenolepididae</taxon>
        <taxon>Hymenolepis</taxon>
    </lineage>
</organism>
<gene>
    <name evidence="6" type="ORF">WMSIL1_LOCUS9722</name>
</gene>
<dbReference type="GO" id="GO:0000972">
    <property type="term" value="P:transcription-dependent tethering of RNA polymerase II gene DNA at nuclear periphery"/>
    <property type="evidence" value="ECO:0007669"/>
    <property type="project" value="TreeGrafter"/>
</dbReference>
<dbReference type="PANTHER" id="PTHR10350:SF6">
    <property type="entry name" value="NUCLEAR PORE COMPLEX PROTEIN NUP155"/>
    <property type="match status" value="1"/>
</dbReference>
<dbReference type="PANTHER" id="PTHR10350">
    <property type="entry name" value="NUCLEAR PORE COMPLEX PROTEIN NUP155"/>
    <property type="match status" value="1"/>
</dbReference>
<dbReference type="GO" id="GO:0006405">
    <property type="term" value="P:RNA export from nucleus"/>
    <property type="evidence" value="ECO:0007669"/>
    <property type="project" value="TreeGrafter"/>
</dbReference>
<dbReference type="EMBL" id="CABIJS010000410">
    <property type="protein sequence ID" value="VUZ51016.1"/>
    <property type="molecule type" value="Genomic_DNA"/>
</dbReference>
<keyword evidence="2" id="KW-0813">Transport</keyword>
<dbReference type="GO" id="GO:0036228">
    <property type="term" value="P:protein localization to nuclear inner membrane"/>
    <property type="evidence" value="ECO:0007669"/>
    <property type="project" value="TreeGrafter"/>
</dbReference>
<name>A0A564YV23_HYMDI</name>
<dbReference type="GO" id="GO:0017056">
    <property type="term" value="F:structural constituent of nuclear pore"/>
    <property type="evidence" value="ECO:0007669"/>
    <property type="project" value="InterPro"/>
</dbReference>
<keyword evidence="3" id="KW-0539">Nucleus</keyword>
<feature type="region of interest" description="Disordered" evidence="4">
    <location>
        <begin position="303"/>
        <end position="361"/>
    </location>
</feature>
<feature type="compositionally biased region" description="Low complexity" evidence="4">
    <location>
        <begin position="188"/>
        <end position="207"/>
    </location>
</feature>
<dbReference type="Pfam" id="PF08801">
    <property type="entry name" value="Nucleoporin_N"/>
    <property type="match status" value="1"/>
</dbReference>
<reference evidence="6 7" key="1">
    <citation type="submission" date="2019-07" db="EMBL/GenBank/DDBJ databases">
        <authorList>
            <person name="Jastrzebski P J."/>
            <person name="Paukszto L."/>
            <person name="Jastrzebski P J."/>
        </authorList>
    </citation>
    <scope>NUCLEOTIDE SEQUENCE [LARGE SCALE GENOMIC DNA]</scope>
    <source>
        <strain evidence="6 7">WMS-il1</strain>
    </source>
</reference>
<feature type="domain" description="Nucleoporin Nup133/Nup155-like N-terminal" evidence="5">
    <location>
        <begin position="38"/>
        <end position="276"/>
    </location>
</feature>
<evidence type="ECO:0000256" key="1">
    <source>
        <dbReference type="ARBA" id="ARBA00004123"/>
    </source>
</evidence>
<accession>A0A564YV23</accession>
<dbReference type="InterPro" id="IPR004870">
    <property type="entry name" value="Nucleoporin_Nup155"/>
</dbReference>